<evidence type="ECO:0000256" key="4">
    <source>
        <dbReference type="ARBA" id="ARBA00022692"/>
    </source>
</evidence>
<dbReference type="AlphaFoldDB" id="A0A167TV15"/>
<dbReference type="PANTHER" id="PTHR13085:SF0">
    <property type="entry name" value="SIGNAL PEPTIDASE COMPLEX SUBUNIT 2"/>
    <property type="match status" value="1"/>
</dbReference>
<dbReference type="GO" id="GO:0045047">
    <property type="term" value="P:protein targeting to ER"/>
    <property type="evidence" value="ECO:0007669"/>
    <property type="project" value="TreeGrafter"/>
</dbReference>
<dbReference type="InterPro" id="IPR009582">
    <property type="entry name" value="Spc2/SPCS2"/>
</dbReference>
<evidence type="ECO:0000256" key="7">
    <source>
        <dbReference type="ARBA" id="ARBA00023136"/>
    </source>
</evidence>
<evidence type="ECO:0000313" key="10">
    <source>
        <dbReference type="EMBL" id="OAA60979.1"/>
    </source>
</evidence>
<organism evidence="10 11">
    <name type="scientific">Niveomyces insectorum RCEF 264</name>
    <dbReference type="NCBI Taxonomy" id="1081102"/>
    <lineage>
        <taxon>Eukaryota</taxon>
        <taxon>Fungi</taxon>
        <taxon>Dikarya</taxon>
        <taxon>Ascomycota</taxon>
        <taxon>Pezizomycotina</taxon>
        <taxon>Sordariomycetes</taxon>
        <taxon>Hypocreomycetidae</taxon>
        <taxon>Hypocreales</taxon>
        <taxon>Cordycipitaceae</taxon>
        <taxon>Niveomyces</taxon>
    </lineage>
</organism>
<dbReference type="STRING" id="1081102.A0A167TV15"/>
<evidence type="ECO:0000256" key="9">
    <source>
        <dbReference type="SAM" id="Phobius"/>
    </source>
</evidence>
<keyword evidence="4 9" id="KW-0812">Transmembrane</keyword>
<dbReference type="Pfam" id="PF06703">
    <property type="entry name" value="SPC25"/>
    <property type="match status" value="1"/>
</dbReference>
<comment type="similarity">
    <text evidence="2">Belongs to the SPCS2 family.</text>
</comment>
<dbReference type="Proteomes" id="UP000076874">
    <property type="component" value="Unassembled WGS sequence"/>
</dbReference>
<keyword evidence="6 9" id="KW-1133">Transmembrane helix</keyword>
<keyword evidence="5" id="KW-0256">Endoplasmic reticulum</keyword>
<comment type="caution">
    <text evidence="10">The sequence shown here is derived from an EMBL/GenBank/DDBJ whole genome shotgun (WGS) entry which is preliminary data.</text>
</comment>
<sequence>MSQEEVSVYNLADLKNTSDDAIPNYLNSLHFVQSHRLADVRLALGYSALALAGACFLWDWKLGFDATKVYSAAAVAVYLVLNAALTAWARYVEGATVYVGTAPDGQTTVSIATTTKKYVPVYNVAVTVTAPAPAGTTTIHVARAFADWFDSAGHFVAAPFQTILASAVPVIGQADPKRVVVAPPATQAPSPPSASSGEEAGYSAAMLDALAAATTTGSSSGSQKKGGKRRKA</sequence>
<comment type="subcellular location">
    <subcellularLocation>
        <location evidence="1">Endoplasmic reticulum membrane</location>
        <topology evidence="1">Multi-pass membrane protein</topology>
    </subcellularLocation>
</comment>
<protein>
    <recommendedName>
        <fullName evidence="3">Signal peptidase complex subunit 2</fullName>
    </recommendedName>
</protein>
<evidence type="ECO:0000256" key="1">
    <source>
        <dbReference type="ARBA" id="ARBA00004477"/>
    </source>
</evidence>
<name>A0A167TV15_9HYPO</name>
<dbReference type="OrthoDB" id="29558at2759"/>
<comment type="function">
    <text evidence="8">Component of the signal peptidase complex (SPC) which catalyzes the cleavage of N-terminal signal sequences from nascent proteins as they are translocated into the lumen of the endoplasmic reticulum. Enhances the enzymatic activity of SPC and facilitates the interactions between different components of the translocation site.</text>
</comment>
<feature type="transmembrane region" description="Helical" evidence="9">
    <location>
        <begin position="70"/>
        <end position="89"/>
    </location>
</feature>
<dbReference type="EMBL" id="AZHD01000008">
    <property type="protein sequence ID" value="OAA60979.1"/>
    <property type="molecule type" value="Genomic_DNA"/>
</dbReference>
<evidence type="ECO:0000256" key="8">
    <source>
        <dbReference type="ARBA" id="ARBA00045608"/>
    </source>
</evidence>
<feature type="transmembrane region" description="Helical" evidence="9">
    <location>
        <begin position="40"/>
        <end position="58"/>
    </location>
</feature>
<evidence type="ECO:0000313" key="11">
    <source>
        <dbReference type="Proteomes" id="UP000076874"/>
    </source>
</evidence>
<evidence type="ECO:0000256" key="5">
    <source>
        <dbReference type="ARBA" id="ARBA00022824"/>
    </source>
</evidence>
<accession>A0A167TV15</accession>
<proteinExistence type="inferred from homology"/>
<evidence type="ECO:0000256" key="3">
    <source>
        <dbReference type="ARBA" id="ARBA00017057"/>
    </source>
</evidence>
<evidence type="ECO:0000256" key="2">
    <source>
        <dbReference type="ARBA" id="ARBA00007324"/>
    </source>
</evidence>
<evidence type="ECO:0000256" key="6">
    <source>
        <dbReference type="ARBA" id="ARBA00022989"/>
    </source>
</evidence>
<keyword evidence="7 9" id="KW-0472">Membrane</keyword>
<gene>
    <name evidence="10" type="ORF">SPI_05003</name>
</gene>
<dbReference type="GO" id="GO:0005787">
    <property type="term" value="C:signal peptidase complex"/>
    <property type="evidence" value="ECO:0007669"/>
    <property type="project" value="InterPro"/>
</dbReference>
<reference evidence="10 11" key="1">
    <citation type="journal article" date="2016" name="Genome Biol. Evol.">
        <title>Divergent and convergent evolution of fungal pathogenicity.</title>
        <authorList>
            <person name="Shang Y."/>
            <person name="Xiao G."/>
            <person name="Zheng P."/>
            <person name="Cen K."/>
            <person name="Zhan S."/>
            <person name="Wang C."/>
        </authorList>
    </citation>
    <scope>NUCLEOTIDE SEQUENCE [LARGE SCALE GENOMIC DNA]</scope>
    <source>
        <strain evidence="10 11">RCEF 264</strain>
    </source>
</reference>
<dbReference type="PANTHER" id="PTHR13085">
    <property type="entry name" value="MICROSOMAL SIGNAL PEPTIDASE 25 KDA SUBUNIT"/>
    <property type="match status" value="1"/>
</dbReference>
<keyword evidence="11" id="KW-1185">Reference proteome</keyword>
<dbReference type="GO" id="GO:0006465">
    <property type="term" value="P:signal peptide processing"/>
    <property type="evidence" value="ECO:0007669"/>
    <property type="project" value="InterPro"/>
</dbReference>